<feature type="compositionally biased region" description="Acidic residues" evidence="1">
    <location>
        <begin position="63"/>
        <end position="74"/>
    </location>
</feature>
<evidence type="ECO:0000313" key="3">
    <source>
        <dbReference type="EMBL" id="CAI9737809.1"/>
    </source>
</evidence>
<keyword evidence="2" id="KW-1133">Transmembrane helix</keyword>
<evidence type="ECO:0000313" key="4">
    <source>
        <dbReference type="Proteomes" id="UP001162480"/>
    </source>
</evidence>
<name>A0AA36FI12_OCTVU</name>
<sequence length="93" mass="9999">MPADILRMHNESTSVQSYYSHCKCTILNLGYLLILVMLLIEVVLLIVSDDGCDVTDNASCEDAGGDADDEDDFGGDSSCDGGNGKIELKSETY</sequence>
<feature type="region of interest" description="Disordered" evidence="1">
    <location>
        <begin position="62"/>
        <end position="93"/>
    </location>
</feature>
<accession>A0AA36FI12</accession>
<proteinExistence type="predicted"/>
<evidence type="ECO:0000256" key="2">
    <source>
        <dbReference type="SAM" id="Phobius"/>
    </source>
</evidence>
<protein>
    <submittedName>
        <fullName evidence="3">Uncharacterized protein</fullName>
    </submittedName>
</protein>
<keyword evidence="2" id="KW-0812">Transmembrane</keyword>
<reference evidence="3" key="1">
    <citation type="submission" date="2023-08" db="EMBL/GenBank/DDBJ databases">
        <authorList>
            <person name="Alioto T."/>
            <person name="Alioto T."/>
            <person name="Gomez Garrido J."/>
        </authorList>
    </citation>
    <scope>NUCLEOTIDE SEQUENCE</scope>
</reference>
<evidence type="ECO:0000256" key="1">
    <source>
        <dbReference type="SAM" id="MobiDB-lite"/>
    </source>
</evidence>
<organism evidence="3 4">
    <name type="scientific">Octopus vulgaris</name>
    <name type="common">Common octopus</name>
    <dbReference type="NCBI Taxonomy" id="6645"/>
    <lineage>
        <taxon>Eukaryota</taxon>
        <taxon>Metazoa</taxon>
        <taxon>Spiralia</taxon>
        <taxon>Lophotrochozoa</taxon>
        <taxon>Mollusca</taxon>
        <taxon>Cephalopoda</taxon>
        <taxon>Coleoidea</taxon>
        <taxon>Octopodiformes</taxon>
        <taxon>Octopoda</taxon>
        <taxon>Incirrata</taxon>
        <taxon>Octopodidae</taxon>
        <taxon>Octopus</taxon>
    </lineage>
</organism>
<dbReference type="EMBL" id="OX597833">
    <property type="protein sequence ID" value="CAI9737809.1"/>
    <property type="molecule type" value="Genomic_DNA"/>
</dbReference>
<gene>
    <name evidence="3" type="ORF">OCTVUL_1B005000</name>
</gene>
<keyword evidence="2" id="KW-0472">Membrane</keyword>
<feature type="transmembrane region" description="Helical" evidence="2">
    <location>
        <begin position="26"/>
        <end position="47"/>
    </location>
</feature>
<keyword evidence="4" id="KW-1185">Reference proteome</keyword>
<dbReference type="Proteomes" id="UP001162480">
    <property type="component" value="Chromosome 20"/>
</dbReference>
<dbReference type="AlphaFoldDB" id="A0AA36FI12"/>